<dbReference type="AlphaFoldDB" id="A0A9Q0TD25"/>
<protein>
    <submittedName>
        <fullName evidence="1">Uncharacterized protein</fullName>
    </submittedName>
</protein>
<keyword evidence="2" id="KW-1185">Reference proteome</keyword>
<accession>A0A9Q0TD25</accession>
<sequence>MRSQGQAQDPVHKGPNISTATVSGSQHLLFFSHFAPSGVLFPVRIMLGLRGSVRLLTEINQSLVQNATVSLTSTYLFTTRLL</sequence>
<dbReference type="EMBL" id="JAPFFM010000015">
    <property type="protein sequence ID" value="KAJ6709419.1"/>
    <property type="molecule type" value="Genomic_DNA"/>
</dbReference>
<reference evidence="1" key="2">
    <citation type="journal article" date="2023" name="Int. J. Mol. Sci.">
        <title>De Novo Assembly and Annotation of 11 Diverse Shrub Willow (Salix) Genomes Reveals Novel Gene Organization in Sex-Linked Regions.</title>
        <authorList>
            <person name="Hyden B."/>
            <person name="Feng K."/>
            <person name="Yates T.B."/>
            <person name="Jawdy S."/>
            <person name="Cereghino C."/>
            <person name="Smart L.B."/>
            <person name="Muchero W."/>
        </authorList>
    </citation>
    <scope>NUCLEOTIDE SEQUENCE</scope>
    <source>
        <tissue evidence="1">Shoot tip</tissue>
    </source>
</reference>
<gene>
    <name evidence="1" type="ORF">OIU74_010509</name>
</gene>
<evidence type="ECO:0000313" key="1">
    <source>
        <dbReference type="EMBL" id="KAJ6709419.1"/>
    </source>
</evidence>
<organism evidence="1 2">
    <name type="scientific">Salix koriyanagi</name>
    <dbReference type="NCBI Taxonomy" id="2511006"/>
    <lineage>
        <taxon>Eukaryota</taxon>
        <taxon>Viridiplantae</taxon>
        <taxon>Streptophyta</taxon>
        <taxon>Embryophyta</taxon>
        <taxon>Tracheophyta</taxon>
        <taxon>Spermatophyta</taxon>
        <taxon>Magnoliopsida</taxon>
        <taxon>eudicotyledons</taxon>
        <taxon>Gunneridae</taxon>
        <taxon>Pentapetalae</taxon>
        <taxon>rosids</taxon>
        <taxon>fabids</taxon>
        <taxon>Malpighiales</taxon>
        <taxon>Salicaceae</taxon>
        <taxon>Saliceae</taxon>
        <taxon>Salix</taxon>
    </lineage>
</organism>
<evidence type="ECO:0000313" key="2">
    <source>
        <dbReference type="Proteomes" id="UP001151752"/>
    </source>
</evidence>
<name>A0A9Q0TD25_9ROSI</name>
<reference evidence="1" key="1">
    <citation type="submission" date="2022-11" db="EMBL/GenBank/DDBJ databases">
        <authorList>
            <person name="Hyden B.L."/>
            <person name="Feng K."/>
            <person name="Yates T."/>
            <person name="Jawdy S."/>
            <person name="Smart L.B."/>
            <person name="Muchero W."/>
        </authorList>
    </citation>
    <scope>NUCLEOTIDE SEQUENCE</scope>
    <source>
        <tissue evidence="1">Shoot tip</tissue>
    </source>
</reference>
<proteinExistence type="predicted"/>
<comment type="caution">
    <text evidence="1">The sequence shown here is derived from an EMBL/GenBank/DDBJ whole genome shotgun (WGS) entry which is preliminary data.</text>
</comment>
<dbReference type="Proteomes" id="UP001151752">
    <property type="component" value="Chromosome 2"/>
</dbReference>